<reference evidence="2 3" key="1">
    <citation type="journal article" date="2003" name="Nucleic Acids Res.">
        <title>The DNA sequence of chromosome I of an African trypanosome: gene content, chromosome organisation, recombination and polymorphism.</title>
        <authorList>
            <person name="Hall N."/>
            <person name="Berriman M."/>
            <person name="Lennard N.J."/>
            <person name="Harris B.R."/>
            <person name="Hertz-Fowler C."/>
            <person name="Bart-Delabesse E.N."/>
            <person name="Gerrare C.S."/>
            <person name="Atkin R.J."/>
            <person name="Barron A.J."/>
            <person name="Bowman S."/>
            <person name="Bray-Allen S.P."/>
            <person name="Bringaud F."/>
            <person name="Clark L.N."/>
            <person name="Corton C.H."/>
            <person name="Cronin A."/>
            <person name="Davies R."/>
            <person name="Doggett J."/>
            <person name="Fraser A."/>
            <person name="Gruter E."/>
            <person name="Hall S."/>
            <person name="Harper A.D."/>
            <person name="Kay M.P."/>
            <person name="Leech V."/>
            <person name="Mayes R."/>
            <person name="Price C."/>
            <person name="Quail M.A."/>
            <person name="Rabbinowitch E."/>
            <person name="Reitter C."/>
            <person name="Rutherford K."/>
            <person name="Sasse J."/>
            <person name="Sharp S."/>
            <person name="Shownkeen R."/>
            <person name="Macleod A."/>
            <person name="Taylor S."/>
            <person name="Tweedie A."/>
            <person name="Turner C.M.R."/>
            <person name="Tait A."/>
            <person name="Gull K."/>
            <person name="Barrell B."/>
            <person name="Melville S.E."/>
        </authorList>
    </citation>
    <scope>NUCLEOTIDE SEQUENCE [LARGE SCALE GENOMIC DNA]</scope>
    <source>
        <strain evidence="2 3">927/4 GUTat10.1</strain>
    </source>
</reference>
<dbReference type="PaxDb" id="5691-CAJ16652"/>
<keyword evidence="1" id="KW-0472">Membrane</keyword>
<keyword evidence="3" id="KW-1185">Reference proteome</keyword>
<dbReference type="AlphaFoldDB" id="Q4GYD2"/>
<keyword evidence="1" id="KW-0812">Transmembrane</keyword>
<reference evidence="3" key="2">
    <citation type="journal article" date="2005" name="Science">
        <title>The genome of the African trypanosome Trypanosoma brucei.</title>
        <authorList>
            <person name="Berriman M."/>
            <person name="Ghedin E."/>
            <person name="Hertz-Fowler C."/>
            <person name="Blandin G."/>
            <person name="Renauld H."/>
            <person name="Bartholomeu D.C."/>
            <person name="Lennard N.J."/>
            <person name="Caler E."/>
            <person name="Hamlin N.E."/>
            <person name="Haas B."/>
            <person name="Bohme U."/>
            <person name="Hannick L."/>
            <person name="Aslett M.A."/>
            <person name="Shallom J."/>
            <person name="Marcello L."/>
            <person name="Hou L."/>
            <person name="Wickstead B."/>
            <person name="Alsmark U.C."/>
            <person name="Arrowsmith C."/>
            <person name="Atkin R.J."/>
            <person name="Barron A.J."/>
            <person name="Bringaud F."/>
            <person name="Brooks K."/>
            <person name="Carrington M."/>
            <person name="Cherevach I."/>
            <person name="Chillingworth T.J."/>
            <person name="Churcher C."/>
            <person name="Clark L.N."/>
            <person name="Corton C.H."/>
            <person name="Cronin A."/>
            <person name="Davies R.M."/>
            <person name="Doggett J."/>
            <person name="Djikeng A."/>
            <person name="Feldblyum T."/>
            <person name="Field M.C."/>
            <person name="Fraser A."/>
            <person name="Goodhead I."/>
            <person name="Hance Z."/>
            <person name="Harper D."/>
            <person name="Harris B.R."/>
            <person name="Hauser H."/>
            <person name="Hostetler J."/>
            <person name="Ivens A."/>
            <person name="Jagels K."/>
            <person name="Johnson D."/>
            <person name="Johnson J."/>
            <person name="Jones K."/>
            <person name="Kerhornou A.X."/>
            <person name="Koo H."/>
            <person name="Larke N."/>
            <person name="Landfear S."/>
            <person name="Larkin C."/>
            <person name="Leech V."/>
            <person name="Line A."/>
            <person name="Lord A."/>
            <person name="Macleod A."/>
            <person name="Mooney P.J."/>
            <person name="Moule S."/>
            <person name="Martin D.M."/>
            <person name="Morgan G.W."/>
            <person name="Mungall K."/>
            <person name="Norbertczak H."/>
            <person name="Ormond D."/>
            <person name="Pai G."/>
            <person name="Peacock C.S."/>
            <person name="Peterson J."/>
            <person name="Quail M.A."/>
            <person name="Rabbinowitsch E."/>
            <person name="Rajandream M.A."/>
            <person name="Reitter C."/>
            <person name="Salzberg S.L."/>
            <person name="Sanders M."/>
            <person name="Schobel S."/>
            <person name="Sharp S."/>
            <person name="Simmonds M."/>
            <person name="Simpson A.J."/>
            <person name="Tallon L."/>
            <person name="Turner C.M."/>
            <person name="Tait A."/>
            <person name="Tivey A.R."/>
            <person name="Van Aken S."/>
            <person name="Walker D."/>
            <person name="Wanless D."/>
            <person name="Wang S."/>
            <person name="White B."/>
            <person name="White O."/>
            <person name="Whitehead S."/>
            <person name="Woodward J."/>
            <person name="Wortman J."/>
            <person name="Adams M.D."/>
            <person name="Embley T.M."/>
            <person name="Gull K."/>
            <person name="Ullu E."/>
            <person name="Barry J.D."/>
            <person name="Fairlamb A.H."/>
            <person name="Opperdoes F."/>
            <person name="Barrell B.G."/>
            <person name="Donelson J.E."/>
            <person name="Hall N."/>
            <person name="Fraser C.M."/>
            <person name="Melville S.E."/>
            <person name="El-Sayed N.M."/>
        </authorList>
    </citation>
    <scope>NUCLEOTIDE SEQUENCE [LARGE SCALE GENOMIC DNA]</scope>
    <source>
        <strain evidence="3">927/4 GUTat10.1</strain>
    </source>
</reference>
<dbReference type="KEGG" id="tbr:TB927.1.4460"/>
<dbReference type="InParanoid" id="Q4GYD2"/>
<evidence type="ECO:0000256" key="1">
    <source>
        <dbReference type="SAM" id="Phobius"/>
    </source>
</evidence>
<evidence type="ECO:0000313" key="2">
    <source>
        <dbReference type="EMBL" id="CAJ16652.1"/>
    </source>
</evidence>
<evidence type="ECO:0000313" key="3">
    <source>
        <dbReference type="Proteomes" id="UP000008524"/>
    </source>
</evidence>
<dbReference type="RefSeq" id="XP_001219139.1">
    <property type="nucleotide sequence ID" value="XM_001219138.1"/>
</dbReference>
<dbReference type="EMBL" id="AL929603">
    <property type="protein sequence ID" value="CAJ16652.1"/>
    <property type="molecule type" value="Genomic_DNA"/>
</dbReference>
<dbReference type="Proteomes" id="UP000008524">
    <property type="component" value="Chromosome 1"/>
</dbReference>
<feature type="transmembrane region" description="Helical" evidence="1">
    <location>
        <begin position="21"/>
        <end position="43"/>
    </location>
</feature>
<organism evidence="2 3">
    <name type="scientific">Trypanosoma brucei brucei (strain 927/4 GUTat10.1)</name>
    <dbReference type="NCBI Taxonomy" id="185431"/>
    <lineage>
        <taxon>Eukaryota</taxon>
        <taxon>Discoba</taxon>
        <taxon>Euglenozoa</taxon>
        <taxon>Kinetoplastea</taxon>
        <taxon>Metakinetoplastina</taxon>
        <taxon>Trypanosomatida</taxon>
        <taxon>Trypanosomatidae</taxon>
        <taxon>Trypanosoma</taxon>
    </lineage>
</organism>
<keyword evidence="1" id="KW-1133">Transmembrane helix</keyword>
<protein>
    <submittedName>
        <fullName evidence="2">Uncharacterized protein</fullName>
    </submittedName>
</protein>
<gene>
    <name evidence="2" type="ORF">TB927.1.4460</name>
</gene>
<name>Q4GYD2_TRYB2</name>
<sequence length="70" mass="7806">MLVLVLALRVYLFGHMRAPNAKLFFVAVDFFYFVAFPVCSVAYGGEELCTCSDSLTLALSIVLVRQEQVL</sequence>
<dbReference type="GeneID" id="4357171"/>
<accession>Q4GYD2</accession>
<proteinExistence type="predicted"/>